<organism evidence="7 8">
    <name type="scientific">Lichenibacterium ramalinae</name>
    <dbReference type="NCBI Taxonomy" id="2316527"/>
    <lineage>
        <taxon>Bacteria</taxon>
        <taxon>Pseudomonadati</taxon>
        <taxon>Pseudomonadota</taxon>
        <taxon>Alphaproteobacteria</taxon>
        <taxon>Hyphomicrobiales</taxon>
        <taxon>Lichenihabitantaceae</taxon>
        <taxon>Lichenibacterium</taxon>
    </lineage>
</organism>
<feature type="domain" description="SIS" evidence="6">
    <location>
        <begin position="191"/>
        <end position="331"/>
    </location>
</feature>
<dbReference type="SUPFAM" id="SSF53697">
    <property type="entry name" value="SIS domain"/>
    <property type="match status" value="1"/>
</dbReference>
<name>A0A4Q2RGP3_9HYPH</name>
<reference evidence="7 8" key="2">
    <citation type="submission" date="2019-02" db="EMBL/GenBank/DDBJ databases">
        <title>'Lichenibacterium ramalinii' gen. nov. sp. nov., 'Lichenibacterium minor' gen. nov. sp. nov.</title>
        <authorList>
            <person name="Pankratov T."/>
        </authorList>
    </citation>
    <scope>NUCLEOTIDE SEQUENCE [LARGE SCALE GENOMIC DNA]</scope>
    <source>
        <strain evidence="7 8">RmlP001</strain>
    </source>
</reference>
<dbReference type="EMBL" id="QYBC01000003">
    <property type="protein sequence ID" value="RYB06743.1"/>
    <property type="molecule type" value="Genomic_DNA"/>
</dbReference>
<evidence type="ECO:0000313" key="7">
    <source>
        <dbReference type="EMBL" id="RYB06743.1"/>
    </source>
</evidence>
<evidence type="ECO:0000256" key="1">
    <source>
        <dbReference type="ARBA" id="ARBA00023015"/>
    </source>
</evidence>
<feature type="domain" description="HTH rpiR-type" evidence="5">
    <location>
        <begin position="72"/>
        <end position="148"/>
    </location>
</feature>
<dbReference type="Gene3D" id="1.10.10.10">
    <property type="entry name" value="Winged helix-like DNA-binding domain superfamily/Winged helix DNA-binding domain"/>
    <property type="match status" value="1"/>
</dbReference>
<dbReference type="GO" id="GO:0003677">
    <property type="term" value="F:DNA binding"/>
    <property type="evidence" value="ECO:0007669"/>
    <property type="project" value="UniProtKB-KW"/>
</dbReference>
<dbReference type="InterPro" id="IPR009057">
    <property type="entry name" value="Homeodomain-like_sf"/>
</dbReference>
<dbReference type="SUPFAM" id="SSF46689">
    <property type="entry name" value="Homeodomain-like"/>
    <property type="match status" value="1"/>
</dbReference>
<dbReference type="GO" id="GO:0003700">
    <property type="term" value="F:DNA-binding transcription factor activity"/>
    <property type="evidence" value="ECO:0007669"/>
    <property type="project" value="InterPro"/>
</dbReference>
<dbReference type="OrthoDB" id="8582409at2"/>
<feature type="compositionally biased region" description="Basic and acidic residues" evidence="4">
    <location>
        <begin position="43"/>
        <end position="53"/>
    </location>
</feature>
<accession>A0A4Q2RGP3</accession>
<dbReference type="InterPro" id="IPR001347">
    <property type="entry name" value="SIS_dom"/>
</dbReference>
<proteinExistence type="predicted"/>
<keyword evidence="1" id="KW-0805">Transcription regulation</keyword>
<dbReference type="InterPro" id="IPR036388">
    <property type="entry name" value="WH-like_DNA-bd_sf"/>
</dbReference>
<dbReference type="PANTHER" id="PTHR30514:SF1">
    <property type="entry name" value="HTH-TYPE TRANSCRIPTIONAL REGULATOR HEXR-RELATED"/>
    <property type="match status" value="1"/>
</dbReference>
<keyword evidence="2" id="KW-0238">DNA-binding</keyword>
<gene>
    <name evidence="7" type="ORF">D3272_05295</name>
</gene>
<evidence type="ECO:0000256" key="2">
    <source>
        <dbReference type="ARBA" id="ARBA00023125"/>
    </source>
</evidence>
<dbReference type="InterPro" id="IPR047640">
    <property type="entry name" value="RpiR-like"/>
</dbReference>
<dbReference type="PROSITE" id="PS51464">
    <property type="entry name" value="SIS"/>
    <property type="match status" value="1"/>
</dbReference>
<evidence type="ECO:0000256" key="4">
    <source>
        <dbReference type="SAM" id="MobiDB-lite"/>
    </source>
</evidence>
<dbReference type="AlphaFoldDB" id="A0A4Q2RGP3"/>
<comment type="caution">
    <text evidence="7">The sequence shown here is derived from an EMBL/GenBank/DDBJ whole genome shotgun (WGS) entry which is preliminary data.</text>
</comment>
<dbReference type="PROSITE" id="PS51071">
    <property type="entry name" value="HTH_RPIR"/>
    <property type="match status" value="1"/>
</dbReference>
<evidence type="ECO:0000259" key="6">
    <source>
        <dbReference type="PROSITE" id="PS51464"/>
    </source>
</evidence>
<keyword evidence="3" id="KW-0804">Transcription</keyword>
<dbReference type="InterPro" id="IPR046348">
    <property type="entry name" value="SIS_dom_sf"/>
</dbReference>
<dbReference type="Pfam" id="PF01418">
    <property type="entry name" value="HTH_6"/>
    <property type="match status" value="1"/>
</dbReference>
<dbReference type="InterPro" id="IPR035472">
    <property type="entry name" value="RpiR-like_SIS"/>
</dbReference>
<dbReference type="CDD" id="cd05013">
    <property type="entry name" value="SIS_RpiR"/>
    <property type="match status" value="1"/>
</dbReference>
<dbReference type="PANTHER" id="PTHR30514">
    <property type="entry name" value="GLUCOKINASE"/>
    <property type="match status" value="1"/>
</dbReference>
<sequence>MPLRTALECAETGPLGTAGQDARPRRNVSVLNPSSGHFGLTCERGEGDGEPHVKHPGGAASSSSDGPQWPSHDVLGHILDHEGELSRSHAKIARAILHYPRVFVEKSIEELVPWLGVSAPTITRFSRIVGCDGLRDLKLKVMSSMRVGARYLEPATPPATLAEVSERVVMRAQRAILEAQRTVDVGMLDRAIDLLTHSRMIYAFGSGGVSSWLVEEVHNRLFRLGLRISTSSDHQMQMMLAATVERGDIVFCSSLSGNNAELIRAARIAADYGAVTIGLTVVGTPLARTVAVPLALAVVDDGDVLGPTSLRYAFLTVVDMLAYGAAIRSTAQAQDKLRRIKQQFTTFRDVDDTQPVSD</sequence>
<evidence type="ECO:0000259" key="5">
    <source>
        <dbReference type="PROSITE" id="PS51071"/>
    </source>
</evidence>
<dbReference type="Pfam" id="PF01380">
    <property type="entry name" value="SIS"/>
    <property type="match status" value="1"/>
</dbReference>
<dbReference type="GO" id="GO:0097367">
    <property type="term" value="F:carbohydrate derivative binding"/>
    <property type="evidence" value="ECO:0007669"/>
    <property type="project" value="InterPro"/>
</dbReference>
<evidence type="ECO:0000313" key="8">
    <source>
        <dbReference type="Proteomes" id="UP000289411"/>
    </source>
</evidence>
<evidence type="ECO:0000256" key="3">
    <source>
        <dbReference type="ARBA" id="ARBA00023163"/>
    </source>
</evidence>
<dbReference type="GO" id="GO:1901135">
    <property type="term" value="P:carbohydrate derivative metabolic process"/>
    <property type="evidence" value="ECO:0007669"/>
    <property type="project" value="InterPro"/>
</dbReference>
<protein>
    <submittedName>
        <fullName evidence="7">MurR/RpiR family transcriptional regulator</fullName>
    </submittedName>
</protein>
<dbReference type="InterPro" id="IPR000281">
    <property type="entry name" value="HTH_RpiR"/>
</dbReference>
<reference evidence="7 8" key="1">
    <citation type="submission" date="2018-09" db="EMBL/GenBank/DDBJ databases">
        <authorList>
            <person name="Grouzdev D.S."/>
            <person name="Krutkina M.S."/>
        </authorList>
    </citation>
    <scope>NUCLEOTIDE SEQUENCE [LARGE SCALE GENOMIC DNA]</scope>
    <source>
        <strain evidence="7 8">RmlP001</strain>
    </source>
</reference>
<dbReference type="Proteomes" id="UP000289411">
    <property type="component" value="Unassembled WGS sequence"/>
</dbReference>
<dbReference type="Gene3D" id="3.40.50.10490">
    <property type="entry name" value="Glucose-6-phosphate isomerase like protein, domain 1"/>
    <property type="match status" value="1"/>
</dbReference>
<keyword evidence="8" id="KW-1185">Reference proteome</keyword>
<feature type="region of interest" description="Disordered" evidence="4">
    <location>
        <begin position="1"/>
        <end position="73"/>
    </location>
</feature>